<evidence type="ECO:0000256" key="3">
    <source>
        <dbReference type="ARBA" id="ARBA00008392"/>
    </source>
</evidence>
<dbReference type="FunFam" id="3.40.640.10:FF:000006">
    <property type="entry name" value="5-aminolevulinate synthase, mitochondrial"/>
    <property type="match status" value="1"/>
</dbReference>
<protein>
    <recommendedName>
        <fullName evidence="11">5-aminolevulinate synthase</fullName>
        <ecNumber evidence="11">2.3.1.37</ecNumber>
    </recommendedName>
    <alternativeName>
        <fullName evidence="11">5-aminolevulinic acid synthase</fullName>
    </alternativeName>
    <alternativeName>
        <fullName evidence="11">Delta-ALA synthase</fullName>
    </alternativeName>
    <alternativeName>
        <fullName evidence="11">Delta-aminolevulinate synthase</fullName>
    </alternativeName>
</protein>
<evidence type="ECO:0000256" key="7">
    <source>
        <dbReference type="ARBA" id="ARBA00023133"/>
    </source>
</evidence>
<dbReference type="PROSITE" id="PS00599">
    <property type="entry name" value="AA_TRANSFER_CLASS_2"/>
    <property type="match status" value="1"/>
</dbReference>
<dbReference type="InterPro" id="IPR015421">
    <property type="entry name" value="PyrdxlP-dep_Trfase_major"/>
</dbReference>
<keyword evidence="5 11" id="KW-0808">Transferase</keyword>
<dbReference type="InterPro" id="IPR004839">
    <property type="entry name" value="Aminotransferase_I/II_large"/>
</dbReference>
<evidence type="ECO:0000256" key="6">
    <source>
        <dbReference type="ARBA" id="ARBA00022898"/>
    </source>
</evidence>
<evidence type="ECO:0000256" key="2">
    <source>
        <dbReference type="ARBA" id="ARBA00005029"/>
    </source>
</evidence>
<dbReference type="InterPro" id="IPR050087">
    <property type="entry name" value="AON_synthase_class-II"/>
</dbReference>
<keyword evidence="6 10" id="KW-0663">Pyridoxal phosphate</keyword>
<evidence type="ECO:0000256" key="9">
    <source>
        <dbReference type="ARBA" id="ARBA00047654"/>
    </source>
</evidence>
<dbReference type="InterPro" id="IPR015422">
    <property type="entry name" value="PyrdxlP-dep_Trfase_small"/>
</dbReference>
<dbReference type="UniPathway" id="UPA00251">
    <property type="reaction ID" value="UER00375"/>
</dbReference>
<evidence type="ECO:0000256" key="10">
    <source>
        <dbReference type="RuleBase" id="RU003693"/>
    </source>
</evidence>
<name>A0A6J4KRZ9_9HYPH</name>
<dbReference type="Pfam" id="PF00155">
    <property type="entry name" value="Aminotran_1_2"/>
    <property type="match status" value="1"/>
</dbReference>
<reference evidence="13" key="1">
    <citation type="submission" date="2020-02" db="EMBL/GenBank/DDBJ databases">
        <authorList>
            <person name="Meier V. D."/>
        </authorList>
    </citation>
    <scope>NUCLEOTIDE SEQUENCE</scope>
    <source>
        <strain evidence="13">AVDCRST_MAG90</strain>
    </source>
</reference>
<organism evidence="13">
    <name type="scientific">uncultured Microvirga sp</name>
    <dbReference type="NCBI Taxonomy" id="412392"/>
    <lineage>
        <taxon>Bacteria</taxon>
        <taxon>Pseudomonadati</taxon>
        <taxon>Pseudomonadota</taxon>
        <taxon>Alphaproteobacteria</taxon>
        <taxon>Hyphomicrobiales</taxon>
        <taxon>Methylobacteriaceae</taxon>
        <taxon>Microvirga</taxon>
        <taxon>environmental samples</taxon>
    </lineage>
</organism>
<sequence length="412" mass="44452">MTYEPIFRAKLDGLRREGRYRVFADIERRAGAFPCASHHRLDGESDVTVWCSNDYLGMGQHPAVLAAMHEALDRCGAGAGGTRNISGTNHYHVLLEREIADLHGKQAALLFTSAYVANDATLSTLTALIPGVVIFSDEKNHASMIAGIRHGGGPKEIFRNNDLADLEAKLRKYPKHAPKIIAFESVYSMDGCIAPIAGICDLADRYGALTYLDEVHAVGLYGPRGGGIAERDGVMHRVSIINGTLAKGFGVMGGYIAASRDCCDAIRSYAPGFIFTTSIAPAIAAGALASMRHLKASGAERDRHQERARTLKTRMTAAGFPVMDNPSHIVPVMVGNPVHCKVVTDMLLDRYGIYVQPINYPTVPRGTERMRLTPSPLHSDDQMDHLIASLSELWSACPMADGSIVKLAAAAA</sequence>
<comment type="catalytic activity">
    <reaction evidence="9 11">
        <text>succinyl-CoA + glycine + H(+) = 5-aminolevulinate + CO2 + CoA</text>
        <dbReference type="Rhea" id="RHEA:12921"/>
        <dbReference type="ChEBI" id="CHEBI:15378"/>
        <dbReference type="ChEBI" id="CHEBI:16526"/>
        <dbReference type="ChEBI" id="CHEBI:57287"/>
        <dbReference type="ChEBI" id="CHEBI:57292"/>
        <dbReference type="ChEBI" id="CHEBI:57305"/>
        <dbReference type="ChEBI" id="CHEBI:356416"/>
        <dbReference type="EC" id="2.3.1.37"/>
    </reaction>
</comment>
<evidence type="ECO:0000259" key="12">
    <source>
        <dbReference type="Pfam" id="PF00155"/>
    </source>
</evidence>
<keyword evidence="8 11" id="KW-0012">Acyltransferase</keyword>
<feature type="domain" description="Aminotransferase class I/classII large" evidence="12">
    <location>
        <begin position="46"/>
        <end position="390"/>
    </location>
</feature>
<dbReference type="GO" id="GO:0003870">
    <property type="term" value="F:5-aminolevulinate synthase activity"/>
    <property type="evidence" value="ECO:0007669"/>
    <property type="project" value="UniProtKB-EC"/>
</dbReference>
<comment type="pathway">
    <text evidence="2 11">Porphyrin-containing compound metabolism; protoporphyrin-IX biosynthesis; 5-aminolevulinate from glycine: step 1/1.</text>
</comment>
<dbReference type="PANTHER" id="PTHR13693">
    <property type="entry name" value="CLASS II AMINOTRANSFERASE/8-AMINO-7-OXONONANOATE SYNTHASE"/>
    <property type="match status" value="1"/>
</dbReference>
<dbReference type="EC" id="2.3.1.37" evidence="11"/>
<dbReference type="Gene3D" id="3.90.1150.10">
    <property type="entry name" value="Aspartate Aminotransferase, domain 1"/>
    <property type="match status" value="1"/>
</dbReference>
<comment type="similarity">
    <text evidence="3 10">Belongs to the class-II pyridoxal-phosphate-dependent aminotransferase family.</text>
</comment>
<dbReference type="GO" id="GO:0006782">
    <property type="term" value="P:protoporphyrinogen IX biosynthetic process"/>
    <property type="evidence" value="ECO:0007669"/>
    <property type="project" value="UniProtKB-UniRule"/>
</dbReference>
<gene>
    <name evidence="13" type="ORF">AVDCRST_MAG90-604</name>
</gene>
<evidence type="ECO:0000256" key="1">
    <source>
        <dbReference type="ARBA" id="ARBA00001933"/>
    </source>
</evidence>
<dbReference type="EMBL" id="CADCUC010000115">
    <property type="protein sequence ID" value="CAA9313354.1"/>
    <property type="molecule type" value="Genomic_DNA"/>
</dbReference>
<dbReference type="SUPFAM" id="SSF53383">
    <property type="entry name" value="PLP-dependent transferases"/>
    <property type="match status" value="1"/>
</dbReference>
<comment type="cofactor">
    <cofactor evidence="1 10">
        <name>pyridoxal 5'-phosphate</name>
        <dbReference type="ChEBI" id="CHEBI:597326"/>
    </cofactor>
</comment>
<dbReference type="CDD" id="cd06454">
    <property type="entry name" value="KBL_like"/>
    <property type="match status" value="1"/>
</dbReference>
<dbReference type="Gene3D" id="3.40.640.10">
    <property type="entry name" value="Type I PLP-dependent aspartate aminotransferase-like (Major domain)"/>
    <property type="match status" value="1"/>
</dbReference>
<dbReference type="PANTHER" id="PTHR13693:SF102">
    <property type="entry name" value="2-AMINO-3-KETOBUTYRATE COENZYME A LIGASE, MITOCHONDRIAL"/>
    <property type="match status" value="1"/>
</dbReference>
<evidence type="ECO:0000256" key="11">
    <source>
        <dbReference type="RuleBase" id="RU910713"/>
    </source>
</evidence>
<dbReference type="InterPro" id="IPR015424">
    <property type="entry name" value="PyrdxlP-dep_Trfase"/>
</dbReference>
<comment type="subunit">
    <text evidence="4">Homodimer.</text>
</comment>
<dbReference type="NCBIfam" id="TIGR01821">
    <property type="entry name" value="5aminolev_synth"/>
    <property type="match status" value="1"/>
</dbReference>
<proteinExistence type="inferred from homology"/>
<dbReference type="GO" id="GO:0030170">
    <property type="term" value="F:pyridoxal phosphate binding"/>
    <property type="evidence" value="ECO:0007669"/>
    <property type="project" value="UniProtKB-UniRule"/>
</dbReference>
<keyword evidence="7 11" id="KW-0350">Heme biosynthesis</keyword>
<dbReference type="AlphaFoldDB" id="A0A6J4KRZ9"/>
<evidence type="ECO:0000256" key="4">
    <source>
        <dbReference type="ARBA" id="ARBA00011738"/>
    </source>
</evidence>
<dbReference type="InterPro" id="IPR010961">
    <property type="entry name" value="4pyrrol_synth_NH2levulA_synth"/>
</dbReference>
<accession>A0A6J4KRZ9</accession>
<evidence type="ECO:0000313" key="13">
    <source>
        <dbReference type="EMBL" id="CAA9313354.1"/>
    </source>
</evidence>
<evidence type="ECO:0000256" key="8">
    <source>
        <dbReference type="ARBA" id="ARBA00023315"/>
    </source>
</evidence>
<dbReference type="InterPro" id="IPR001917">
    <property type="entry name" value="Aminotrans_II_pyridoxalP_BS"/>
</dbReference>
<evidence type="ECO:0000256" key="5">
    <source>
        <dbReference type="ARBA" id="ARBA00022679"/>
    </source>
</evidence>